<proteinExistence type="predicted"/>
<dbReference type="GO" id="GO:0016740">
    <property type="term" value="F:transferase activity"/>
    <property type="evidence" value="ECO:0007669"/>
    <property type="project" value="UniProtKB-KW"/>
</dbReference>
<evidence type="ECO:0000313" key="3">
    <source>
        <dbReference type="Proteomes" id="UP000017396"/>
    </source>
</evidence>
<dbReference type="PANTHER" id="PTHR43685">
    <property type="entry name" value="GLYCOSYLTRANSFERASE"/>
    <property type="match status" value="1"/>
</dbReference>
<dbReference type="HOGENOM" id="CLU_025996_21_0_3"/>
<keyword evidence="3" id="KW-1185">Reference proteome</keyword>
<dbReference type="InterPro" id="IPR001173">
    <property type="entry name" value="Glyco_trans_2-like"/>
</dbReference>
<dbReference type="STRING" id="1183438.GKIL_1598"/>
<sequence>MSSVSIVTPVYKAAKFLPEFLFGISKITSVDIEHIVVDGKSDDGSVDILQQYSKLYNLKWISEKDTGQYNAINKGFSMATSDFVGYQNVDDFYFENGLATLIASLKGNPAFDGGYGRYVIVDEHKSFLATPYNQGSFFLNKLVRGNFVFPGTFFIRRSALDNIAFDEKLNFYGDWDWLLQIALAGKKITHLPVEVAAFRRCPGSKSLTWSQRRLSSERKYIGQKHNLNFNAMQFTEFRNRVAQRLTTEWKKLNGDYASEKQSYDLLLRAQ</sequence>
<dbReference type="RefSeq" id="WP_023172958.1">
    <property type="nucleotide sequence ID" value="NC_022600.1"/>
</dbReference>
<dbReference type="InterPro" id="IPR050834">
    <property type="entry name" value="Glycosyltransf_2"/>
</dbReference>
<dbReference type="AlphaFoldDB" id="U5QJS8"/>
<dbReference type="Proteomes" id="UP000017396">
    <property type="component" value="Chromosome"/>
</dbReference>
<organism evidence="2 3">
    <name type="scientific">Gloeobacter kilaueensis (strain ATCC BAA-2537 / CCAP 1431/1 / ULC 316 / JS1)</name>
    <dbReference type="NCBI Taxonomy" id="1183438"/>
    <lineage>
        <taxon>Bacteria</taxon>
        <taxon>Bacillati</taxon>
        <taxon>Cyanobacteriota</taxon>
        <taxon>Cyanophyceae</taxon>
        <taxon>Gloeobacterales</taxon>
        <taxon>Gloeobacteraceae</taxon>
        <taxon>Gloeobacter</taxon>
    </lineage>
</organism>
<accession>U5QJS8</accession>
<keyword evidence="2" id="KW-0808">Transferase</keyword>
<name>U5QJS8_GLOK1</name>
<dbReference type="KEGG" id="glj:GKIL_1598"/>
<feature type="domain" description="Glycosyltransferase 2-like" evidence="1">
    <location>
        <begin position="5"/>
        <end position="162"/>
    </location>
</feature>
<evidence type="ECO:0000259" key="1">
    <source>
        <dbReference type="Pfam" id="PF00535"/>
    </source>
</evidence>
<dbReference type="eggNOG" id="COG1216">
    <property type="taxonomic scope" value="Bacteria"/>
</dbReference>
<reference evidence="2 3" key="1">
    <citation type="journal article" date="2013" name="PLoS ONE">
        <title>Cultivation and Complete Genome Sequencing of Gloeobacter kilaueensis sp. nov., from a Lava Cave in Kilauea Caldera, Hawai'i.</title>
        <authorList>
            <person name="Saw J.H."/>
            <person name="Schatz M."/>
            <person name="Brown M.V."/>
            <person name="Kunkel D.D."/>
            <person name="Foster J.S."/>
            <person name="Shick H."/>
            <person name="Christensen S."/>
            <person name="Hou S."/>
            <person name="Wan X."/>
            <person name="Donachie S.P."/>
        </authorList>
    </citation>
    <scope>NUCLEOTIDE SEQUENCE [LARGE SCALE GENOMIC DNA]</scope>
    <source>
        <strain evidence="3">JS</strain>
    </source>
</reference>
<dbReference type="SUPFAM" id="SSF53448">
    <property type="entry name" value="Nucleotide-diphospho-sugar transferases"/>
    <property type="match status" value="1"/>
</dbReference>
<dbReference type="Pfam" id="PF00535">
    <property type="entry name" value="Glycos_transf_2"/>
    <property type="match status" value="1"/>
</dbReference>
<dbReference type="PANTHER" id="PTHR43685:SF2">
    <property type="entry name" value="GLYCOSYLTRANSFERASE 2-LIKE DOMAIN-CONTAINING PROTEIN"/>
    <property type="match status" value="1"/>
</dbReference>
<dbReference type="EMBL" id="CP003587">
    <property type="protein sequence ID" value="AGY57844.1"/>
    <property type="molecule type" value="Genomic_DNA"/>
</dbReference>
<gene>
    <name evidence="2" type="ORF">GKIL_1598</name>
</gene>
<protein>
    <submittedName>
        <fullName evidence="2">Glycosyl transferase family 2</fullName>
    </submittedName>
</protein>
<dbReference type="CDD" id="cd06433">
    <property type="entry name" value="GT_2_WfgS_like"/>
    <property type="match status" value="1"/>
</dbReference>
<evidence type="ECO:0000313" key="2">
    <source>
        <dbReference type="EMBL" id="AGY57844.1"/>
    </source>
</evidence>
<dbReference type="Gene3D" id="3.90.550.10">
    <property type="entry name" value="Spore Coat Polysaccharide Biosynthesis Protein SpsA, Chain A"/>
    <property type="match status" value="1"/>
</dbReference>
<dbReference type="InterPro" id="IPR029044">
    <property type="entry name" value="Nucleotide-diphossugar_trans"/>
</dbReference>